<comment type="caution">
    <text evidence="1">The sequence shown here is derived from an EMBL/GenBank/DDBJ whole genome shotgun (WGS) entry which is preliminary data.</text>
</comment>
<dbReference type="RefSeq" id="WP_336823238.1">
    <property type="nucleotide sequence ID" value="NZ_JBHTLT010000020.1"/>
</dbReference>
<protein>
    <submittedName>
        <fullName evidence="1">DUF2785 domain-containing protein</fullName>
    </submittedName>
</protein>
<evidence type="ECO:0000313" key="2">
    <source>
        <dbReference type="Proteomes" id="UP001597231"/>
    </source>
</evidence>
<organism evidence="1 2">
    <name type="scientific">Sporosarcina contaminans</name>
    <dbReference type="NCBI Taxonomy" id="633403"/>
    <lineage>
        <taxon>Bacteria</taxon>
        <taxon>Bacillati</taxon>
        <taxon>Bacillota</taxon>
        <taxon>Bacilli</taxon>
        <taxon>Bacillales</taxon>
        <taxon>Caryophanaceae</taxon>
        <taxon>Sporosarcina</taxon>
    </lineage>
</organism>
<dbReference type="Proteomes" id="UP001597231">
    <property type="component" value="Unassembled WGS sequence"/>
</dbReference>
<dbReference type="Pfam" id="PF10978">
    <property type="entry name" value="DUF2785"/>
    <property type="match status" value="1"/>
</dbReference>
<proteinExistence type="predicted"/>
<keyword evidence="2" id="KW-1185">Reference proteome</keyword>
<dbReference type="EMBL" id="JBHTLT010000020">
    <property type="protein sequence ID" value="MFD1204367.1"/>
    <property type="molecule type" value="Genomic_DNA"/>
</dbReference>
<evidence type="ECO:0000313" key="1">
    <source>
        <dbReference type="EMBL" id="MFD1204367.1"/>
    </source>
</evidence>
<dbReference type="InterPro" id="IPR021247">
    <property type="entry name" value="DUF2785"/>
</dbReference>
<reference evidence="2" key="1">
    <citation type="journal article" date="2019" name="Int. J. Syst. Evol. Microbiol.">
        <title>The Global Catalogue of Microorganisms (GCM) 10K type strain sequencing project: providing services to taxonomists for standard genome sequencing and annotation.</title>
        <authorList>
            <consortium name="The Broad Institute Genomics Platform"/>
            <consortium name="The Broad Institute Genome Sequencing Center for Infectious Disease"/>
            <person name="Wu L."/>
            <person name="Ma J."/>
        </authorList>
    </citation>
    <scope>NUCLEOTIDE SEQUENCE [LARGE SCALE GENOMIC DNA]</scope>
    <source>
        <strain evidence="2">CCUG 53915</strain>
    </source>
</reference>
<sequence>MKQQIKELIVMNEKQCASYMEMNGEKVFSFLMNNIGALDSELRDDMVYRLFVKLIMGNHFTREQLIEAITANAGDQYLFASIGEEGTDSVFLRSFSALWLAGLFYADRQQPFLNAELTEPLMERCITYLAKEKDVRGYVDQKGWAHSVAHGADMMESIVLHPQCPKRFVPTILNSIESCFYKGTVYSDDEDERLVAILMAIMKQQYPEEVLMEWVEQIFERLDRRYNGKGYDKDYFNARTNILQFMKTYYFALKKQLIGHQLQNTLSYFIQKKQNI</sequence>
<accession>A0ABW3TV54</accession>
<gene>
    <name evidence="1" type="ORF">ACFQ38_04390</name>
</gene>
<name>A0ABW3TV54_9BACL</name>